<accession>A0A1N6DP73</accession>
<sequence>MMLLPLAHSSHAAVLPSEPARPVKTVVRPDDTASPRSGAPQSAHKSSLSVRPAANASADNTAAQQAQVEAVVAQLKARDREVRAHEMAHLAAAGSYATSGARYTYQTGPDGRRYAIGGEVGIDVSPEPDPEKTLAKMQVVQQAALAPANPSAQDLRIAAAAAQAMAQAQMELARMRSEGYDANPGREGSESDKRSASPAQAGAKERNDSNRSPLVEAGVTAQKAWAQRLAIQNVS</sequence>
<evidence type="ECO:0000256" key="1">
    <source>
        <dbReference type="SAM" id="MobiDB-lite"/>
    </source>
</evidence>
<dbReference type="InterPro" id="IPR021973">
    <property type="entry name" value="SprA-related"/>
</dbReference>
<dbReference type="RefSeq" id="WP_074200643.1">
    <property type="nucleotide sequence ID" value="NZ_FSRE01000001.1"/>
</dbReference>
<evidence type="ECO:0000313" key="2">
    <source>
        <dbReference type="EMBL" id="SIN72585.1"/>
    </source>
</evidence>
<reference evidence="2 3" key="1">
    <citation type="submission" date="2016-11" db="EMBL/GenBank/DDBJ databases">
        <authorList>
            <person name="Jaros S."/>
            <person name="Januszkiewicz K."/>
            <person name="Wedrychowicz H."/>
        </authorList>
    </citation>
    <scope>NUCLEOTIDE SEQUENCE [LARGE SCALE GENOMIC DNA]</scope>
    <source>
        <strain evidence="2 3">DSM 17737</strain>
    </source>
</reference>
<feature type="compositionally biased region" description="Low complexity" evidence="1">
    <location>
        <begin position="53"/>
        <end position="62"/>
    </location>
</feature>
<proteinExistence type="predicted"/>
<feature type="region of interest" description="Disordered" evidence="1">
    <location>
        <begin position="179"/>
        <end position="216"/>
    </location>
</feature>
<feature type="region of interest" description="Disordered" evidence="1">
    <location>
        <begin position="1"/>
        <end position="62"/>
    </location>
</feature>
<dbReference type="Proteomes" id="UP000198461">
    <property type="component" value="Unassembled WGS sequence"/>
</dbReference>
<dbReference type="STRING" id="364032.SAMN05443662_0319"/>
<organism evidence="2 3">
    <name type="scientific">Sulfurivirga caldicuralii</name>
    <dbReference type="NCBI Taxonomy" id="364032"/>
    <lineage>
        <taxon>Bacteria</taxon>
        <taxon>Pseudomonadati</taxon>
        <taxon>Pseudomonadota</taxon>
        <taxon>Gammaproteobacteria</taxon>
        <taxon>Thiotrichales</taxon>
        <taxon>Piscirickettsiaceae</taxon>
        <taxon>Sulfurivirga</taxon>
    </lineage>
</organism>
<feature type="compositionally biased region" description="Polar residues" evidence="1">
    <location>
        <begin position="39"/>
        <end position="49"/>
    </location>
</feature>
<keyword evidence="3" id="KW-1185">Reference proteome</keyword>
<name>A0A1N6DP73_9GAMM</name>
<gene>
    <name evidence="2" type="ORF">SAMN05443662_0319</name>
</gene>
<evidence type="ECO:0000313" key="3">
    <source>
        <dbReference type="Proteomes" id="UP000198461"/>
    </source>
</evidence>
<dbReference type="EMBL" id="FSRE01000001">
    <property type="protein sequence ID" value="SIN72585.1"/>
    <property type="molecule type" value="Genomic_DNA"/>
</dbReference>
<dbReference type="AlphaFoldDB" id="A0A1N6DP73"/>
<protein>
    <submittedName>
        <fullName evidence="2">SprA-related family protein</fullName>
    </submittedName>
</protein>
<dbReference type="Pfam" id="PF12118">
    <property type="entry name" value="SprA-related"/>
    <property type="match status" value="1"/>
</dbReference>